<evidence type="ECO:0000259" key="7">
    <source>
        <dbReference type="PROSITE" id="PS50048"/>
    </source>
</evidence>
<dbReference type="InterPro" id="IPR001138">
    <property type="entry name" value="Zn2Cys6_DnaBD"/>
</dbReference>
<dbReference type="PROSITE" id="PS00463">
    <property type="entry name" value="ZN2_CY6_FUNGAL_1"/>
    <property type="match status" value="1"/>
</dbReference>
<dbReference type="SUPFAM" id="SSF57701">
    <property type="entry name" value="Zn2/Cys6 DNA-binding domain"/>
    <property type="match status" value="1"/>
</dbReference>
<dbReference type="Proteomes" id="UP000567885">
    <property type="component" value="Unassembled WGS sequence"/>
</dbReference>
<sequence length="558" mass="62477">MPPVPSTPKISKACAPCRARKIKCNAAVVGLPCGSCVSRECPHECVLSARKPRTVQSDHANDSIVASHMASSGVHTSPVLPNYPPPRQTQPDLLYLNILQDTVDKSATGQGIADDSNSNGGHDSFDNQLRRWNPPLELDDIDNEYLTKKKVFELPSQQYMDAIVKAYFEHVHPFAPIINRGKFIEDYRSGSCSLFLLHAMSTAASLYLPIEVIQGYAFVRMDRINFTGEYGGSLMSAQPTPWFARSSIDILKNKDIFHFLINTQNLRLLANAPPIKPLTEDDWEVEDTVSDFLSPIVRYQKASLIAHCELAQIFTQLISVITNGASQDLPNLIQPLDSWRMLLPGKMQLGNPPPESEIFVLEALTTSYRFECIMCRLLGRGRWNVQDANVHQWAQQRFRSAILELDTIVKRVLINNKIRQLPTNFITTITALLALHIESALDSSQSSLIRSMARISIQHTMLALGEIEDIPAVKRALPAFEMVLSKNKLQVSSLRDIGHSNLIPDNSLHDDHVPQSTRSDMTLDQGGNNDQLFTNSEFSGLELFNQWQMEQLDFAGIY</sequence>
<keyword evidence="3" id="KW-0238">DNA-binding</keyword>
<dbReference type="InterPro" id="IPR036864">
    <property type="entry name" value="Zn2-C6_fun-type_DNA-bd_sf"/>
</dbReference>
<evidence type="ECO:0000256" key="2">
    <source>
        <dbReference type="ARBA" id="ARBA00023015"/>
    </source>
</evidence>
<dbReference type="GO" id="GO:0000981">
    <property type="term" value="F:DNA-binding transcription factor activity, RNA polymerase II-specific"/>
    <property type="evidence" value="ECO:0007669"/>
    <property type="project" value="InterPro"/>
</dbReference>
<dbReference type="PANTHER" id="PTHR47171">
    <property type="entry name" value="FARA-RELATED"/>
    <property type="match status" value="1"/>
</dbReference>
<keyword evidence="5" id="KW-0539">Nucleus</keyword>
<dbReference type="CDD" id="cd12148">
    <property type="entry name" value="fungal_TF_MHR"/>
    <property type="match status" value="1"/>
</dbReference>
<organism evidence="8 9">
    <name type="scientific">Fusarium heterosporum</name>
    <dbReference type="NCBI Taxonomy" id="42747"/>
    <lineage>
        <taxon>Eukaryota</taxon>
        <taxon>Fungi</taxon>
        <taxon>Dikarya</taxon>
        <taxon>Ascomycota</taxon>
        <taxon>Pezizomycotina</taxon>
        <taxon>Sordariomycetes</taxon>
        <taxon>Hypocreomycetidae</taxon>
        <taxon>Hypocreales</taxon>
        <taxon>Nectriaceae</taxon>
        <taxon>Fusarium</taxon>
        <taxon>Fusarium heterosporum species complex</taxon>
    </lineage>
</organism>
<reference evidence="8 9" key="1">
    <citation type="submission" date="2020-05" db="EMBL/GenBank/DDBJ databases">
        <title>Identification and distribution of gene clusters putatively required for synthesis of sphingolipid metabolism inhibitors in phylogenetically diverse species of the filamentous fungus Fusarium.</title>
        <authorList>
            <person name="Kim H.-S."/>
            <person name="Busman M."/>
            <person name="Brown D.W."/>
            <person name="Divon H."/>
            <person name="Uhlig S."/>
            <person name="Proctor R.H."/>
        </authorList>
    </citation>
    <scope>NUCLEOTIDE SEQUENCE [LARGE SCALE GENOMIC DNA]</scope>
    <source>
        <strain evidence="8 9">NRRL 20693</strain>
    </source>
</reference>
<dbReference type="PANTHER" id="PTHR47171:SF3">
    <property type="entry name" value="FARA-RELATED"/>
    <property type="match status" value="1"/>
</dbReference>
<feature type="domain" description="Zn(2)-C6 fungal-type" evidence="7">
    <location>
        <begin position="13"/>
        <end position="47"/>
    </location>
</feature>
<keyword evidence="4" id="KW-0804">Transcription</keyword>
<dbReference type="GO" id="GO:0008270">
    <property type="term" value="F:zinc ion binding"/>
    <property type="evidence" value="ECO:0007669"/>
    <property type="project" value="InterPro"/>
</dbReference>
<gene>
    <name evidence="8" type="ORF">FHETE_3801</name>
</gene>
<dbReference type="SMART" id="SM00066">
    <property type="entry name" value="GAL4"/>
    <property type="match status" value="1"/>
</dbReference>
<name>A0A8H5WW05_FUSHE</name>
<feature type="compositionally biased region" description="Polar residues" evidence="6">
    <location>
        <begin position="108"/>
        <end position="121"/>
    </location>
</feature>
<dbReference type="InterPro" id="IPR052073">
    <property type="entry name" value="Amide_Lactam_Regulators"/>
</dbReference>
<dbReference type="AlphaFoldDB" id="A0A8H5WW05"/>
<dbReference type="CDD" id="cd00067">
    <property type="entry name" value="GAL4"/>
    <property type="match status" value="1"/>
</dbReference>
<dbReference type="GO" id="GO:0003677">
    <property type="term" value="F:DNA binding"/>
    <property type="evidence" value="ECO:0007669"/>
    <property type="project" value="UniProtKB-KW"/>
</dbReference>
<keyword evidence="1" id="KW-0862">Zinc</keyword>
<dbReference type="Pfam" id="PF00172">
    <property type="entry name" value="Zn_clus"/>
    <property type="match status" value="1"/>
</dbReference>
<feature type="compositionally biased region" description="Polar residues" evidence="6">
    <location>
        <begin position="514"/>
        <end position="527"/>
    </location>
</feature>
<keyword evidence="9" id="KW-1185">Reference proteome</keyword>
<dbReference type="Gene3D" id="4.10.240.10">
    <property type="entry name" value="Zn(2)-C6 fungal-type DNA-binding domain"/>
    <property type="match status" value="1"/>
</dbReference>
<comment type="caution">
    <text evidence="8">The sequence shown here is derived from an EMBL/GenBank/DDBJ whole genome shotgun (WGS) entry which is preliminary data.</text>
</comment>
<evidence type="ECO:0000256" key="4">
    <source>
        <dbReference type="ARBA" id="ARBA00023163"/>
    </source>
</evidence>
<proteinExistence type="predicted"/>
<evidence type="ECO:0000313" key="9">
    <source>
        <dbReference type="Proteomes" id="UP000567885"/>
    </source>
</evidence>
<feature type="region of interest" description="Disordered" evidence="6">
    <location>
        <begin position="108"/>
        <end position="131"/>
    </location>
</feature>
<dbReference type="EMBL" id="JAAGWQ010000061">
    <property type="protein sequence ID" value="KAF5672303.1"/>
    <property type="molecule type" value="Genomic_DNA"/>
</dbReference>
<dbReference type="PROSITE" id="PS50048">
    <property type="entry name" value="ZN2_CY6_FUNGAL_2"/>
    <property type="match status" value="1"/>
</dbReference>
<feature type="region of interest" description="Disordered" evidence="6">
    <location>
        <begin position="505"/>
        <end position="527"/>
    </location>
</feature>
<evidence type="ECO:0000256" key="1">
    <source>
        <dbReference type="ARBA" id="ARBA00022833"/>
    </source>
</evidence>
<evidence type="ECO:0000256" key="3">
    <source>
        <dbReference type="ARBA" id="ARBA00023125"/>
    </source>
</evidence>
<keyword evidence="2" id="KW-0805">Transcription regulation</keyword>
<evidence type="ECO:0000256" key="6">
    <source>
        <dbReference type="SAM" id="MobiDB-lite"/>
    </source>
</evidence>
<evidence type="ECO:0000256" key="5">
    <source>
        <dbReference type="ARBA" id="ARBA00023242"/>
    </source>
</evidence>
<protein>
    <submittedName>
        <fullName evidence="8">Cutinase transcription factor 1 beta</fullName>
    </submittedName>
</protein>
<accession>A0A8H5WW05</accession>
<dbReference type="OrthoDB" id="5121955at2759"/>
<evidence type="ECO:0000313" key="8">
    <source>
        <dbReference type="EMBL" id="KAF5672303.1"/>
    </source>
</evidence>